<protein>
    <recommendedName>
        <fullName evidence="2">Glabrous enhancer-binding protein-like C-terminal domain-containing protein</fullName>
    </recommendedName>
</protein>
<accession>A0A087GBL3</accession>
<dbReference type="OrthoDB" id="1114246at2759"/>
<proteinExistence type="predicted"/>
<evidence type="ECO:0000259" key="2">
    <source>
        <dbReference type="Pfam" id="PF22757"/>
    </source>
</evidence>
<dbReference type="Gramene" id="KFK27265">
    <property type="protein sequence ID" value="KFK27265"/>
    <property type="gene ID" value="AALP_AA8G359600"/>
</dbReference>
<gene>
    <name evidence="3" type="ordered locus">AALP_Aa8g359600</name>
</gene>
<dbReference type="InterPro" id="IPR053933">
    <property type="entry name" value="GeBP-like_C"/>
</dbReference>
<name>A0A087GBL3_ARAAL</name>
<evidence type="ECO:0000256" key="1">
    <source>
        <dbReference type="SAM" id="MobiDB-lite"/>
    </source>
</evidence>
<feature type="region of interest" description="Disordered" evidence="1">
    <location>
        <begin position="1"/>
        <end position="47"/>
    </location>
</feature>
<reference evidence="4" key="1">
    <citation type="journal article" date="2015" name="Nat. Plants">
        <title>Genome expansion of Arabis alpina linked with retrotransposition and reduced symmetric DNA methylation.</title>
        <authorList>
            <person name="Willing E.M."/>
            <person name="Rawat V."/>
            <person name="Mandakova T."/>
            <person name="Maumus F."/>
            <person name="James G.V."/>
            <person name="Nordstroem K.J."/>
            <person name="Becker C."/>
            <person name="Warthmann N."/>
            <person name="Chica C."/>
            <person name="Szarzynska B."/>
            <person name="Zytnicki M."/>
            <person name="Albani M.C."/>
            <person name="Kiefer C."/>
            <person name="Bergonzi S."/>
            <person name="Castaings L."/>
            <person name="Mateos J.L."/>
            <person name="Berns M.C."/>
            <person name="Bujdoso N."/>
            <person name="Piofczyk T."/>
            <person name="de Lorenzo L."/>
            <person name="Barrero-Sicilia C."/>
            <person name="Mateos I."/>
            <person name="Piednoel M."/>
            <person name="Hagmann J."/>
            <person name="Chen-Min-Tao R."/>
            <person name="Iglesias-Fernandez R."/>
            <person name="Schuster S.C."/>
            <person name="Alonso-Blanco C."/>
            <person name="Roudier F."/>
            <person name="Carbonero P."/>
            <person name="Paz-Ares J."/>
            <person name="Davis S.J."/>
            <person name="Pecinka A."/>
            <person name="Quesneville H."/>
            <person name="Colot V."/>
            <person name="Lysak M.A."/>
            <person name="Weigel D."/>
            <person name="Coupland G."/>
            <person name="Schneeberger K."/>
        </authorList>
    </citation>
    <scope>NUCLEOTIDE SEQUENCE [LARGE SCALE GENOMIC DNA]</scope>
    <source>
        <strain evidence="4">cv. Pajares</strain>
    </source>
</reference>
<feature type="domain" description="Glabrous enhancer-binding protein-like C-terminal" evidence="2">
    <location>
        <begin position="51"/>
        <end position="118"/>
    </location>
</feature>
<dbReference type="AlphaFoldDB" id="A0A087GBL3"/>
<keyword evidence="4" id="KW-1185">Reference proteome</keyword>
<organism evidence="3 4">
    <name type="scientific">Arabis alpina</name>
    <name type="common">Alpine rock-cress</name>
    <dbReference type="NCBI Taxonomy" id="50452"/>
    <lineage>
        <taxon>Eukaryota</taxon>
        <taxon>Viridiplantae</taxon>
        <taxon>Streptophyta</taxon>
        <taxon>Embryophyta</taxon>
        <taxon>Tracheophyta</taxon>
        <taxon>Spermatophyta</taxon>
        <taxon>Magnoliopsida</taxon>
        <taxon>eudicotyledons</taxon>
        <taxon>Gunneridae</taxon>
        <taxon>Pentapetalae</taxon>
        <taxon>rosids</taxon>
        <taxon>malvids</taxon>
        <taxon>Brassicales</taxon>
        <taxon>Brassicaceae</taxon>
        <taxon>Arabideae</taxon>
        <taxon>Arabis</taxon>
    </lineage>
</organism>
<dbReference type="EMBL" id="CM002876">
    <property type="protein sequence ID" value="KFK27265.1"/>
    <property type="molecule type" value="Genomic_DNA"/>
</dbReference>
<sequence length="122" mass="13992">MAKENPEASDENELEIGVEDMQTDSEEESDDASDSESESDSMELEANREEDWFEKSYLVGEIAKFGVSEDVVKESWRMCPMETKQSLEEKWKALQAKEMEYMLLKAKLILDVTCLLAKARNP</sequence>
<evidence type="ECO:0000313" key="4">
    <source>
        <dbReference type="Proteomes" id="UP000029120"/>
    </source>
</evidence>
<evidence type="ECO:0000313" key="3">
    <source>
        <dbReference type="EMBL" id="KFK27265.1"/>
    </source>
</evidence>
<dbReference type="Proteomes" id="UP000029120">
    <property type="component" value="Chromosome 8"/>
</dbReference>
<dbReference type="Pfam" id="PF22757">
    <property type="entry name" value="GeBP-like_C"/>
    <property type="match status" value="1"/>
</dbReference>
<feature type="compositionally biased region" description="Acidic residues" evidence="1">
    <location>
        <begin position="7"/>
        <end position="43"/>
    </location>
</feature>